<feature type="domain" description="ParB-like N-terminal" evidence="2">
    <location>
        <begin position="57"/>
        <end position="129"/>
    </location>
</feature>
<evidence type="ECO:0000313" key="3">
    <source>
        <dbReference type="EMBL" id="NKW11359.1"/>
    </source>
</evidence>
<organism evidence="3 4">
    <name type="scientific">Brucella tritici</name>
    <dbReference type="NCBI Taxonomy" id="94626"/>
    <lineage>
        <taxon>Bacteria</taxon>
        <taxon>Pseudomonadati</taxon>
        <taxon>Pseudomonadota</taxon>
        <taxon>Alphaproteobacteria</taxon>
        <taxon>Hyphomicrobiales</taxon>
        <taxon>Brucellaceae</taxon>
        <taxon>Brucella/Ochrobactrum group</taxon>
        <taxon>Brucella</taxon>
    </lineage>
</organism>
<dbReference type="AlphaFoldDB" id="A0A7X6FSZ3"/>
<dbReference type="Pfam" id="PF02195">
    <property type="entry name" value="ParB_N"/>
    <property type="match status" value="1"/>
</dbReference>
<reference evidence="3 4" key="1">
    <citation type="submission" date="2020-04" db="EMBL/GenBank/DDBJ databases">
        <title>Whole genome sequencing of clinical and environmental type strains of Ochrobactrum.</title>
        <authorList>
            <person name="Dharne M."/>
        </authorList>
    </citation>
    <scope>NUCLEOTIDE SEQUENCE [LARGE SCALE GENOMIC DNA]</scope>
    <source>
        <strain evidence="3 4">DSM 13340</strain>
    </source>
</reference>
<dbReference type="Proteomes" id="UP000558475">
    <property type="component" value="Unassembled WGS sequence"/>
</dbReference>
<dbReference type="GO" id="GO:0003677">
    <property type="term" value="F:DNA binding"/>
    <property type="evidence" value="ECO:0007669"/>
    <property type="project" value="InterPro"/>
</dbReference>
<evidence type="ECO:0000256" key="1">
    <source>
        <dbReference type="ARBA" id="ARBA00006295"/>
    </source>
</evidence>
<dbReference type="InterPro" id="IPR036086">
    <property type="entry name" value="ParB/Sulfiredoxin_sf"/>
</dbReference>
<dbReference type="NCBIfam" id="TIGR00180">
    <property type="entry name" value="parB_part"/>
    <property type="match status" value="1"/>
</dbReference>
<protein>
    <submittedName>
        <fullName evidence="3">ParB/RepB/Spo0J family partition protein</fullName>
    </submittedName>
</protein>
<dbReference type="InterPro" id="IPR004437">
    <property type="entry name" value="ParB/RepB/Spo0J"/>
</dbReference>
<dbReference type="EMBL" id="JAAXZB010000005">
    <property type="protein sequence ID" value="NKW11359.1"/>
    <property type="molecule type" value="Genomic_DNA"/>
</dbReference>
<name>A0A7X6FSZ3_9HYPH</name>
<dbReference type="InterPro" id="IPR037972">
    <property type="entry name" value="RepB_N"/>
</dbReference>
<evidence type="ECO:0000259" key="2">
    <source>
        <dbReference type="SMART" id="SM00470"/>
    </source>
</evidence>
<dbReference type="SMART" id="SM00470">
    <property type="entry name" value="ParB"/>
    <property type="match status" value="1"/>
</dbReference>
<dbReference type="PANTHER" id="PTHR33375">
    <property type="entry name" value="CHROMOSOME-PARTITIONING PROTEIN PARB-RELATED"/>
    <property type="match status" value="1"/>
</dbReference>
<proteinExistence type="inferred from homology"/>
<comment type="similarity">
    <text evidence="1">Belongs to the ParB family.</text>
</comment>
<dbReference type="SUPFAM" id="SSF110849">
    <property type="entry name" value="ParB/Sulfiredoxin"/>
    <property type="match status" value="1"/>
</dbReference>
<gene>
    <name evidence="3" type="ORF">HGG76_27575</name>
</gene>
<dbReference type="GO" id="GO:0005694">
    <property type="term" value="C:chromosome"/>
    <property type="evidence" value="ECO:0007669"/>
    <property type="project" value="TreeGrafter"/>
</dbReference>
<dbReference type="Gene3D" id="3.90.1530.30">
    <property type="match status" value="1"/>
</dbReference>
<dbReference type="InterPro" id="IPR003115">
    <property type="entry name" value="ParB_N"/>
</dbReference>
<dbReference type="GO" id="GO:0007059">
    <property type="term" value="P:chromosome segregation"/>
    <property type="evidence" value="ECO:0007669"/>
    <property type="project" value="TreeGrafter"/>
</dbReference>
<accession>A0A7X6FSZ3</accession>
<dbReference type="PANTHER" id="PTHR33375:SF1">
    <property type="entry name" value="CHROMOSOME-PARTITIONING PROTEIN PARB-RELATED"/>
    <property type="match status" value="1"/>
</dbReference>
<sequence>MKWKRARARTRAKVRCDGSPLQPRLCKRAFTLITRHRRGQAEGFRIRGKQAEGHVISELSHELIDFSFVKDRIDVQQTNIDELAEDISAHGQQSPILVRPHPDMEGRYQIVYGHRRYLATKSSEFQFKR</sequence>
<dbReference type="CDD" id="cd16405">
    <property type="entry name" value="RepB_like_N"/>
    <property type="match status" value="1"/>
</dbReference>
<comment type="caution">
    <text evidence="3">The sequence shown here is derived from an EMBL/GenBank/DDBJ whole genome shotgun (WGS) entry which is preliminary data.</text>
</comment>
<dbReference type="InterPro" id="IPR050336">
    <property type="entry name" value="Chromosome_partition/occlusion"/>
</dbReference>
<evidence type="ECO:0000313" key="4">
    <source>
        <dbReference type="Proteomes" id="UP000558475"/>
    </source>
</evidence>